<protein>
    <submittedName>
        <fullName evidence="1">Uncharacterized protein</fullName>
    </submittedName>
</protein>
<dbReference type="RefSeq" id="WP_143914414.1">
    <property type="nucleotide sequence ID" value="NZ_VLNT01000016.1"/>
</dbReference>
<sequence>MTLTTWPRDQPCSAFTLCRFLYFYTEHDGNPALVTLHFKAPEGVYVWPIVEISPDVMRDLVKEPHSGPGTHYTS</sequence>
<comment type="caution">
    <text evidence="1">The sequence shown here is derived from an EMBL/GenBank/DDBJ whole genome shotgun (WGS) entry which is preliminary data.</text>
</comment>
<gene>
    <name evidence="1" type="ORF">FNM00_15270</name>
</gene>
<name>A0A554RV75_9ACTN</name>
<dbReference type="Proteomes" id="UP000316988">
    <property type="component" value="Unassembled WGS sequence"/>
</dbReference>
<organism evidence="1 2">
    <name type="scientific">Aeromicrobium piscarium</name>
    <dbReference type="NCBI Taxonomy" id="2590901"/>
    <lineage>
        <taxon>Bacteria</taxon>
        <taxon>Bacillati</taxon>
        <taxon>Actinomycetota</taxon>
        <taxon>Actinomycetes</taxon>
        <taxon>Propionibacteriales</taxon>
        <taxon>Nocardioidaceae</taxon>
        <taxon>Aeromicrobium</taxon>
    </lineage>
</organism>
<keyword evidence="2" id="KW-1185">Reference proteome</keyword>
<reference evidence="1 2" key="1">
    <citation type="submission" date="2019-07" db="EMBL/GenBank/DDBJ databases">
        <authorList>
            <person name="Zhao L.H."/>
        </authorList>
    </citation>
    <scope>NUCLEOTIDE SEQUENCE [LARGE SCALE GENOMIC DNA]</scope>
    <source>
        <strain evidence="1 2">Co35</strain>
    </source>
</reference>
<accession>A0A554RV75</accession>
<dbReference type="EMBL" id="VLNT01000016">
    <property type="protein sequence ID" value="TSD58011.1"/>
    <property type="molecule type" value="Genomic_DNA"/>
</dbReference>
<dbReference type="AlphaFoldDB" id="A0A554RV75"/>
<proteinExistence type="predicted"/>
<evidence type="ECO:0000313" key="1">
    <source>
        <dbReference type="EMBL" id="TSD58011.1"/>
    </source>
</evidence>
<evidence type="ECO:0000313" key="2">
    <source>
        <dbReference type="Proteomes" id="UP000316988"/>
    </source>
</evidence>